<feature type="non-terminal residue" evidence="1">
    <location>
        <position position="1"/>
    </location>
</feature>
<dbReference type="AlphaFoldDB" id="A0A383C603"/>
<dbReference type="EMBL" id="UINC01206033">
    <property type="protein sequence ID" value="SVE27473.1"/>
    <property type="molecule type" value="Genomic_DNA"/>
</dbReference>
<evidence type="ECO:0000313" key="1">
    <source>
        <dbReference type="EMBL" id="SVE27473.1"/>
    </source>
</evidence>
<proteinExistence type="predicted"/>
<evidence type="ECO:0008006" key="2">
    <source>
        <dbReference type="Google" id="ProtNLM"/>
    </source>
</evidence>
<dbReference type="SUPFAM" id="SSF53756">
    <property type="entry name" value="UDP-Glycosyltransferase/glycogen phosphorylase"/>
    <property type="match status" value="1"/>
</dbReference>
<protein>
    <recommendedName>
        <fullName evidence="2">Glycosyl transferase family 1 domain-containing protein</fullName>
    </recommendedName>
</protein>
<sequence>TPSVATDVGDSAWIIGDTGKVVPQGNMKELANCIVELLMMTKENRRALGDKARARIEEQFEIGKVATLYQQYFFHLADRH</sequence>
<dbReference type="Gene3D" id="3.40.50.2000">
    <property type="entry name" value="Glycogen Phosphorylase B"/>
    <property type="match status" value="2"/>
</dbReference>
<gene>
    <name evidence="1" type="ORF">METZ01_LOCUS480327</name>
</gene>
<accession>A0A383C603</accession>
<name>A0A383C603_9ZZZZ</name>
<organism evidence="1">
    <name type="scientific">marine metagenome</name>
    <dbReference type="NCBI Taxonomy" id="408172"/>
    <lineage>
        <taxon>unclassified sequences</taxon>
        <taxon>metagenomes</taxon>
        <taxon>ecological metagenomes</taxon>
    </lineage>
</organism>
<reference evidence="1" key="1">
    <citation type="submission" date="2018-05" db="EMBL/GenBank/DDBJ databases">
        <authorList>
            <person name="Lanie J.A."/>
            <person name="Ng W.-L."/>
            <person name="Kazmierczak K.M."/>
            <person name="Andrzejewski T.M."/>
            <person name="Davidsen T.M."/>
            <person name="Wayne K.J."/>
            <person name="Tettelin H."/>
            <person name="Glass J.I."/>
            <person name="Rusch D."/>
            <person name="Podicherti R."/>
            <person name="Tsui H.-C.T."/>
            <person name="Winkler M.E."/>
        </authorList>
    </citation>
    <scope>NUCLEOTIDE SEQUENCE</scope>
</reference>